<dbReference type="STRING" id="715226.ABI_34250"/>
<dbReference type="InterPro" id="IPR012338">
    <property type="entry name" value="Beta-lactam/transpept-like"/>
</dbReference>
<evidence type="ECO:0000313" key="4">
    <source>
        <dbReference type="Proteomes" id="UP000006512"/>
    </source>
</evidence>
<name>F4QQB7_9CAUL</name>
<evidence type="ECO:0000259" key="2">
    <source>
        <dbReference type="Pfam" id="PF00144"/>
    </source>
</evidence>
<accession>F4QQB7</accession>
<dbReference type="InterPro" id="IPR001466">
    <property type="entry name" value="Beta-lactam-related"/>
</dbReference>
<dbReference type="AlphaFoldDB" id="F4QQB7"/>
<dbReference type="PANTHER" id="PTHR46825">
    <property type="entry name" value="D-ALANYL-D-ALANINE-CARBOXYPEPTIDASE/ENDOPEPTIDASE AMPH"/>
    <property type="match status" value="1"/>
</dbReference>
<feature type="domain" description="Beta-lactamase-related" evidence="2">
    <location>
        <begin position="35"/>
        <end position="354"/>
    </location>
</feature>
<feature type="chain" id="PRO_5003314333" evidence="1">
    <location>
        <begin position="25"/>
        <end position="461"/>
    </location>
</feature>
<dbReference type="EMBL" id="GL883079">
    <property type="protein sequence ID" value="EGF90404.1"/>
    <property type="molecule type" value="Genomic_DNA"/>
</dbReference>
<proteinExistence type="predicted"/>
<evidence type="ECO:0000313" key="3">
    <source>
        <dbReference type="EMBL" id="EGF90404.1"/>
    </source>
</evidence>
<dbReference type="Gene3D" id="3.40.710.10">
    <property type="entry name" value="DD-peptidase/beta-lactamase superfamily"/>
    <property type="match status" value="1"/>
</dbReference>
<reference evidence="4" key="1">
    <citation type="submission" date="2011-03" db="EMBL/GenBank/DDBJ databases">
        <title>Draft genome sequence of Brevundimonas diminuta.</title>
        <authorList>
            <person name="Brown P.J.B."/>
            <person name="Buechlein A."/>
            <person name="Hemmerich C."/>
            <person name="Brun Y.V."/>
        </authorList>
    </citation>
    <scope>NUCLEOTIDE SEQUENCE [LARGE SCALE GENOMIC DNA]</scope>
    <source>
        <strain evidence="4">C19</strain>
    </source>
</reference>
<dbReference type="InterPro" id="IPR050491">
    <property type="entry name" value="AmpC-like"/>
</dbReference>
<evidence type="ECO:0000256" key="1">
    <source>
        <dbReference type="SAM" id="SignalP"/>
    </source>
</evidence>
<keyword evidence="1" id="KW-0732">Signal</keyword>
<dbReference type="eggNOG" id="COG1680">
    <property type="taxonomic scope" value="Bacteria"/>
</dbReference>
<sequence>MAGKSFLGMGAVLALLVASGSAMAVTPEQSARIDLVVQQAMAANQTPSAQVAVVEKGKIAFSKAYGVAQIGPDVPATTASRYQIASVSKAFTAAAVMLLVDEGKLSMEDKVAKWFPELTQAGDITIRQLLSHTSGYSDYWPQDYVMPSVQGQTTPRAIMDQFAKAPLDYQPGEDWQYSNTGFVVAGQIVEKVSGKPLYRFIEERIFKPAGITDGLDASAVDLKAPDALGYQRQGMGPNRLTPKAGRGWPYASWPLALTAEDVAKWDLTLIRRSLLSPAGHDIQIQTVKLNNGKDTGYAMGWFVAKSNGRTLVNHGGEGAGYLTENRIYLEDGLAIVVLTNTMTGSAHSDIADRIAYILLPQQGVDAKVLAAFEALQKGEADRSAFTDNFNDFLSEQALADHRENLGAMGAPVQFTLARSSNRGGMESRSYRIRMENGKDLRLSVYVTKDGKFEQFLVYGVN</sequence>
<dbReference type="Proteomes" id="UP000006512">
    <property type="component" value="Unassembled WGS sequence"/>
</dbReference>
<keyword evidence="4" id="KW-1185">Reference proteome</keyword>
<feature type="signal peptide" evidence="1">
    <location>
        <begin position="1"/>
        <end position="24"/>
    </location>
</feature>
<dbReference type="RefSeq" id="WP_006274208.1">
    <property type="nucleotide sequence ID" value="NZ_GL883079.1"/>
</dbReference>
<dbReference type="Pfam" id="PF00144">
    <property type="entry name" value="Beta-lactamase"/>
    <property type="match status" value="1"/>
</dbReference>
<gene>
    <name evidence="3" type="ORF">ABI_34250</name>
</gene>
<organism evidence="3 4">
    <name type="scientific">Asticcacaulis biprosthecium C19</name>
    <dbReference type="NCBI Taxonomy" id="715226"/>
    <lineage>
        <taxon>Bacteria</taxon>
        <taxon>Pseudomonadati</taxon>
        <taxon>Pseudomonadota</taxon>
        <taxon>Alphaproteobacteria</taxon>
        <taxon>Caulobacterales</taxon>
        <taxon>Caulobacteraceae</taxon>
        <taxon>Asticcacaulis</taxon>
    </lineage>
</organism>
<dbReference type="HOGENOM" id="CLU_020027_0_2_5"/>
<dbReference type="OrthoDB" id="7168600at2"/>
<protein>
    <submittedName>
        <fullName evidence="3">Beta-lactamase family protein</fullName>
    </submittedName>
</protein>
<dbReference type="SUPFAM" id="SSF56601">
    <property type="entry name" value="beta-lactamase/transpeptidase-like"/>
    <property type="match status" value="1"/>
</dbReference>
<dbReference type="PANTHER" id="PTHR46825:SF9">
    <property type="entry name" value="BETA-LACTAMASE-RELATED DOMAIN-CONTAINING PROTEIN"/>
    <property type="match status" value="1"/>
</dbReference>